<keyword evidence="1" id="KW-0472">Membrane</keyword>
<name>A0AAP8IZP8_LACRH</name>
<protein>
    <submittedName>
        <fullName evidence="2">Uncharacterized protein</fullName>
    </submittedName>
</protein>
<dbReference type="EMBL" id="PKJX01000008">
    <property type="protein sequence ID" value="PLA55502.1"/>
    <property type="molecule type" value="Genomic_DNA"/>
</dbReference>
<accession>A0AAP8IZP8</accession>
<keyword evidence="1" id="KW-0812">Transmembrane</keyword>
<reference evidence="2 3" key="1">
    <citation type="submission" date="2017-12" db="EMBL/GenBank/DDBJ databases">
        <title>Phylogenetic diversity of female urinary microbiome.</title>
        <authorList>
            <person name="Thomas-White K."/>
            <person name="Wolfe A.J."/>
        </authorList>
    </citation>
    <scope>NUCLEOTIDE SEQUENCE [LARGE SCALE GENOMIC DNA]</scope>
    <source>
        <strain evidence="2 3">UMB0004</strain>
    </source>
</reference>
<organism evidence="2 3">
    <name type="scientific">Lacticaseibacillus rhamnosus</name>
    <name type="common">Lactobacillus rhamnosus</name>
    <dbReference type="NCBI Taxonomy" id="47715"/>
    <lineage>
        <taxon>Bacteria</taxon>
        <taxon>Bacillati</taxon>
        <taxon>Bacillota</taxon>
        <taxon>Bacilli</taxon>
        <taxon>Lactobacillales</taxon>
        <taxon>Lactobacillaceae</taxon>
        <taxon>Lacticaseibacillus</taxon>
    </lineage>
</organism>
<comment type="caution">
    <text evidence="2">The sequence shown here is derived from an EMBL/GenBank/DDBJ whole genome shotgun (WGS) entry which is preliminary data.</text>
</comment>
<gene>
    <name evidence="2" type="ORF">CYJ91_12345</name>
</gene>
<keyword evidence="1" id="KW-1133">Transmembrane helix</keyword>
<proteinExistence type="predicted"/>
<evidence type="ECO:0000313" key="3">
    <source>
        <dbReference type="Proteomes" id="UP000234212"/>
    </source>
</evidence>
<evidence type="ECO:0000256" key="1">
    <source>
        <dbReference type="SAM" id="Phobius"/>
    </source>
</evidence>
<feature type="transmembrane region" description="Helical" evidence="1">
    <location>
        <begin position="48"/>
        <end position="72"/>
    </location>
</feature>
<evidence type="ECO:0000313" key="2">
    <source>
        <dbReference type="EMBL" id="PLA55502.1"/>
    </source>
</evidence>
<dbReference type="AlphaFoldDB" id="A0AAP8IZP8"/>
<dbReference type="Proteomes" id="UP000234212">
    <property type="component" value="Unassembled WGS sequence"/>
</dbReference>
<sequence length="75" mass="8338">MTFTIEIRLLGLYGSITAYGSGIERNTQSLSVGNKPDGIQNISTFKGYLMLTVEIFIIPNAIVTIFFTARIYQNT</sequence>